<name>A0A6P2BY08_9ACTN</name>
<protein>
    <recommendedName>
        <fullName evidence="6">Phosphoesterase</fullName>
    </recommendedName>
</protein>
<evidence type="ECO:0008006" key="6">
    <source>
        <dbReference type="Google" id="ProtNLM"/>
    </source>
</evidence>
<dbReference type="Proteomes" id="UP000460272">
    <property type="component" value="Unassembled WGS sequence"/>
</dbReference>
<dbReference type="GO" id="GO:0009395">
    <property type="term" value="P:phospholipid catabolic process"/>
    <property type="evidence" value="ECO:0007669"/>
    <property type="project" value="TreeGrafter"/>
</dbReference>
<comment type="caution">
    <text evidence="4">The sequence shown here is derived from an EMBL/GenBank/DDBJ whole genome shotgun (WGS) entry which is preliminary data.</text>
</comment>
<feature type="signal peptide" evidence="3">
    <location>
        <begin position="1"/>
        <end position="31"/>
    </location>
</feature>
<reference evidence="4 5" key="1">
    <citation type="submission" date="2018-11" db="EMBL/GenBank/DDBJ databases">
        <title>Trebonia kvetii gen.nov., sp.nov., a novel acidophilic actinobacterium, and proposal of the new actinobacterial family Treboniaceae fam. nov.</title>
        <authorList>
            <person name="Rapoport D."/>
            <person name="Sagova-Mareckova M."/>
            <person name="Sedlacek I."/>
            <person name="Provaznik J."/>
            <person name="Kralova S."/>
            <person name="Pavlinic D."/>
            <person name="Benes V."/>
            <person name="Kopecky J."/>
        </authorList>
    </citation>
    <scope>NUCLEOTIDE SEQUENCE [LARGE SCALE GENOMIC DNA]</scope>
    <source>
        <strain evidence="4 5">15Tr583</strain>
    </source>
</reference>
<dbReference type="EMBL" id="RPFW01000003">
    <property type="protein sequence ID" value="TVZ03954.1"/>
    <property type="molecule type" value="Genomic_DNA"/>
</dbReference>
<keyword evidence="1" id="KW-0378">Hydrolase</keyword>
<evidence type="ECO:0000313" key="5">
    <source>
        <dbReference type="Proteomes" id="UP000460272"/>
    </source>
</evidence>
<dbReference type="RefSeq" id="WP_145853824.1">
    <property type="nucleotide sequence ID" value="NZ_RPFW01000003.1"/>
</dbReference>
<dbReference type="InterPro" id="IPR007312">
    <property type="entry name" value="Phosphoesterase"/>
</dbReference>
<sequence length="488" mass="50338">MNRKARARRAAATIVVAGAAAVGLAVVPSLAASASEGHGNAGSLPPAGAIKHVIVIDLENEDESATFGPNSPATYLNGTLLPAGEFVKNYYAVGHVSLDNYIAQVSGQAPNLLTSSDCTGGAGGAYTDVTPGTLDPNQAAYPGQVDGRGCVFPRSVQTIGNQLDAAYPWTIGSDWREYAGDMGNDPARDGGVTDPAGGTDCAHPVQVNGTAADDTNNAEGPNATGTQVKSTVTDQYANRHNPFIYFHAVTDYSLLCDHDVVPLGTATTATSGTVSYAGHLADDLKHQWSTPKFAFITPNLCDDGHDATCAGLNAAGTTAGGLVGADDWLKTWMPLILNSPAYRSGSTLVMLTFDEGAVTDVAAADNEQPGPNSANPGYSPLLNAPIAAYGGLTYYDLLGFKGLTPNTEPATGTMPGGGQIGAVLFNARWIKAGSVYSAGSYNHYSALRTFEDLLGVTRGGADNRGHLGFAATATDFGRDVFNVLSVRN</sequence>
<accession>A0A6P2BY08</accession>
<dbReference type="AlphaFoldDB" id="A0A6P2BY08"/>
<gene>
    <name evidence="4" type="ORF">EAS64_16105</name>
</gene>
<keyword evidence="3" id="KW-0732">Signal</keyword>
<evidence type="ECO:0000256" key="2">
    <source>
        <dbReference type="ARBA" id="ARBA00023026"/>
    </source>
</evidence>
<evidence type="ECO:0000313" key="4">
    <source>
        <dbReference type="EMBL" id="TVZ03954.1"/>
    </source>
</evidence>
<dbReference type="GO" id="GO:0016788">
    <property type="term" value="F:hydrolase activity, acting on ester bonds"/>
    <property type="evidence" value="ECO:0007669"/>
    <property type="project" value="InterPro"/>
</dbReference>
<dbReference type="PANTHER" id="PTHR31956:SF8">
    <property type="entry name" value="ACID PHOSPHATASE PHOA (AFU_ORTHOLOGUE AFUA_1G03570)"/>
    <property type="match status" value="1"/>
</dbReference>
<keyword evidence="5" id="KW-1185">Reference proteome</keyword>
<proteinExistence type="predicted"/>
<dbReference type="Gene3D" id="3.40.720.10">
    <property type="entry name" value="Alkaline Phosphatase, subunit A"/>
    <property type="match status" value="1"/>
</dbReference>
<dbReference type="PANTHER" id="PTHR31956">
    <property type="entry name" value="NON-SPECIFIC PHOSPHOLIPASE C4-RELATED"/>
    <property type="match status" value="1"/>
</dbReference>
<keyword evidence="2" id="KW-0843">Virulence</keyword>
<dbReference type="OrthoDB" id="345880at2"/>
<feature type="chain" id="PRO_5039258879" description="Phosphoesterase" evidence="3">
    <location>
        <begin position="32"/>
        <end position="488"/>
    </location>
</feature>
<evidence type="ECO:0000256" key="3">
    <source>
        <dbReference type="SAM" id="SignalP"/>
    </source>
</evidence>
<organism evidence="4 5">
    <name type="scientific">Trebonia kvetii</name>
    <dbReference type="NCBI Taxonomy" id="2480626"/>
    <lineage>
        <taxon>Bacteria</taxon>
        <taxon>Bacillati</taxon>
        <taxon>Actinomycetota</taxon>
        <taxon>Actinomycetes</taxon>
        <taxon>Streptosporangiales</taxon>
        <taxon>Treboniaceae</taxon>
        <taxon>Trebonia</taxon>
    </lineage>
</organism>
<evidence type="ECO:0000256" key="1">
    <source>
        <dbReference type="ARBA" id="ARBA00022801"/>
    </source>
</evidence>
<dbReference type="InterPro" id="IPR017850">
    <property type="entry name" value="Alkaline_phosphatase_core_sf"/>
</dbReference>